<reference evidence="1 2" key="1">
    <citation type="journal article" date="2013" name="Genome Announc.">
        <title>Draft Genome Sequence of the Cellulolytic Bacterium Clostridium papyrosolvens C7 (ATCC 700395).</title>
        <authorList>
            <person name="Zepeda V."/>
            <person name="Dassa B."/>
            <person name="Borovok I."/>
            <person name="Lamed R."/>
            <person name="Bayer E.A."/>
            <person name="Cate J.H."/>
        </authorList>
    </citation>
    <scope>NUCLEOTIDE SEQUENCE [LARGE SCALE GENOMIC DNA]</scope>
    <source>
        <strain evidence="1 2">C7</strain>
    </source>
</reference>
<comment type="caution">
    <text evidence="1">The sequence shown here is derived from an EMBL/GenBank/DDBJ whole genome shotgun (WGS) entry which is preliminary data.</text>
</comment>
<dbReference type="AlphaFoldDB" id="U4QZT6"/>
<protein>
    <submittedName>
        <fullName evidence="1">Uncharacterized protein</fullName>
    </submittedName>
</protein>
<proteinExistence type="predicted"/>
<evidence type="ECO:0000313" key="2">
    <source>
        <dbReference type="Proteomes" id="UP000016860"/>
    </source>
</evidence>
<sequence>MVKYYYRFVMEVDSENFGAITNPQIDKISVTELSRNIKRGAEISGSGGVRVWHILMSNLRGSKFAIKAYSKEGKELSSVYDNTSPYSADQKPMKMQSTSQFLKAMFGGIKK</sequence>
<evidence type="ECO:0000313" key="1">
    <source>
        <dbReference type="EMBL" id="EPR10522.1"/>
    </source>
</evidence>
<dbReference type="RefSeq" id="WP_020816091.1">
    <property type="nucleotide sequence ID" value="NZ_ATAY01000063.1"/>
</dbReference>
<dbReference type="EMBL" id="ATAY01000063">
    <property type="protein sequence ID" value="EPR10522.1"/>
    <property type="molecule type" value="Genomic_DNA"/>
</dbReference>
<accession>U4QZT6</accession>
<dbReference type="Proteomes" id="UP000016860">
    <property type="component" value="Unassembled WGS sequence"/>
</dbReference>
<dbReference type="PATRIC" id="fig|1330534.3.peg.2594"/>
<name>U4QZT6_9FIRM</name>
<gene>
    <name evidence="1" type="ORF">L323_13085</name>
</gene>
<dbReference type="STRING" id="1330534.L323_13085"/>
<dbReference type="OrthoDB" id="1902411at2"/>
<organism evidence="1 2">
    <name type="scientific">Ruminiclostridium papyrosolvens C7</name>
    <dbReference type="NCBI Taxonomy" id="1330534"/>
    <lineage>
        <taxon>Bacteria</taxon>
        <taxon>Bacillati</taxon>
        <taxon>Bacillota</taxon>
        <taxon>Clostridia</taxon>
        <taxon>Eubacteriales</taxon>
        <taxon>Oscillospiraceae</taxon>
        <taxon>Ruminiclostridium</taxon>
    </lineage>
</organism>